<accession>A0A5C5RJP6</accession>
<feature type="compositionally biased region" description="Basic and acidic residues" evidence="1">
    <location>
        <begin position="472"/>
        <end position="482"/>
    </location>
</feature>
<feature type="transmembrane region" description="Helical" evidence="2">
    <location>
        <begin position="338"/>
        <end position="356"/>
    </location>
</feature>
<dbReference type="OrthoDB" id="3348156at2"/>
<feature type="region of interest" description="Disordered" evidence="1">
    <location>
        <begin position="445"/>
        <end position="482"/>
    </location>
</feature>
<dbReference type="InterPro" id="IPR007704">
    <property type="entry name" value="PIG-M"/>
</dbReference>
<evidence type="ECO:0000313" key="4">
    <source>
        <dbReference type="Proteomes" id="UP000319792"/>
    </source>
</evidence>
<feature type="transmembrane region" description="Helical" evidence="2">
    <location>
        <begin position="154"/>
        <end position="176"/>
    </location>
</feature>
<keyword evidence="4" id="KW-1185">Reference proteome</keyword>
<proteinExistence type="predicted"/>
<dbReference type="GO" id="GO:0016020">
    <property type="term" value="C:membrane"/>
    <property type="evidence" value="ECO:0007669"/>
    <property type="project" value="InterPro"/>
</dbReference>
<feature type="transmembrane region" description="Helical" evidence="2">
    <location>
        <begin position="115"/>
        <end position="134"/>
    </location>
</feature>
<sequence length="482" mass="52666">MSRPSFRPDRVAWTVLGLTVAALVIGYLIKAQCTGAPFDEFGRSEGFASTPGRICYSDLQFLWTGREVNNHVFPYLTGWIDGDGKLQGGAIEYPVLSGLMFWIGAIGANNDAEFLLHMALLLAPFGMLTGWVLAKVSGRTAALWALAPPLALYAFHNMELPVVAAATLGFGIMAWADRTGGSVRIPAIATAAVLAVGFDLKIYPGLFVAPLVLYVLTHGRDGTVVLPDGPGRRARVDWRLLDWVGAAATAATAVVVAVAINVPFMVFGFEGWRASLKFQELRTADLSTNSIWYWGVLKAFDDPKAYDDLVGKLSPLLIVISIVALLVVGWLRFRRTGVYPWVGVSGAILAAFMLFHKVHSPQYVLWLLPFFVLLKVDWRLVAAYLLFDLSLELTVWNYFSEHAANLPITWWVQWGVWIGVWGRAALLVVFLWYLPRCALRLRSEEGNDGESGAPSSTPPAGSSSGGEYGPGKVDRTRSSSGR</sequence>
<reference evidence="3 4" key="1">
    <citation type="submission" date="2019-08" db="EMBL/GenBank/DDBJ databases">
        <title>Tsukamurella conjunctivitidis sp. nov., Tsukamurella assacharolytica sp. nov. and Tsukamurella sputae sp. nov. isolated from patients with conjunctivitis, bacteraemia (lymphoma) and respiratory infection (sputum) in Hong Kong.</title>
        <authorList>
            <person name="Fok K.M.N."/>
            <person name="Fong J.Y.H."/>
        </authorList>
    </citation>
    <scope>NUCLEOTIDE SEQUENCE [LARGE SCALE GENOMIC DNA]</scope>
    <source>
        <strain evidence="3 4">HKU70</strain>
    </source>
</reference>
<evidence type="ECO:0000313" key="3">
    <source>
        <dbReference type="EMBL" id="TWS22345.1"/>
    </source>
</evidence>
<dbReference type="EMBL" id="VIGV01000010">
    <property type="protein sequence ID" value="TWS22345.1"/>
    <property type="molecule type" value="Genomic_DNA"/>
</dbReference>
<dbReference type="GO" id="GO:0004376">
    <property type="term" value="F:GPI mannosyltransferase activity"/>
    <property type="evidence" value="ECO:0007669"/>
    <property type="project" value="InterPro"/>
</dbReference>
<feature type="transmembrane region" description="Helical" evidence="2">
    <location>
        <begin position="91"/>
        <end position="108"/>
    </location>
</feature>
<feature type="transmembrane region" description="Helical" evidence="2">
    <location>
        <begin position="414"/>
        <end position="434"/>
    </location>
</feature>
<keyword evidence="2" id="KW-1133">Transmembrane helix</keyword>
<evidence type="ECO:0000256" key="2">
    <source>
        <dbReference type="SAM" id="Phobius"/>
    </source>
</evidence>
<feature type="transmembrane region" description="Helical" evidence="2">
    <location>
        <begin position="12"/>
        <end position="29"/>
    </location>
</feature>
<name>A0A5C5RJP6_9ACTN</name>
<evidence type="ECO:0008006" key="5">
    <source>
        <dbReference type="Google" id="ProtNLM"/>
    </source>
</evidence>
<organism evidence="3 4">
    <name type="scientific">Tsukamurella sputi</name>
    <dbReference type="NCBI Taxonomy" id="2591848"/>
    <lineage>
        <taxon>Bacteria</taxon>
        <taxon>Bacillati</taxon>
        <taxon>Actinomycetota</taxon>
        <taxon>Actinomycetes</taxon>
        <taxon>Mycobacteriales</taxon>
        <taxon>Tsukamurellaceae</taxon>
        <taxon>Tsukamurella</taxon>
    </lineage>
</organism>
<keyword evidence="2" id="KW-0812">Transmembrane</keyword>
<dbReference type="Proteomes" id="UP000319792">
    <property type="component" value="Unassembled WGS sequence"/>
</dbReference>
<evidence type="ECO:0000256" key="1">
    <source>
        <dbReference type="SAM" id="MobiDB-lite"/>
    </source>
</evidence>
<dbReference type="AlphaFoldDB" id="A0A5C5RJP6"/>
<dbReference type="GO" id="GO:0006506">
    <property type="term" value="P:GPI anchor biosynthetic process"/>
    <property type="evidence" value="ECO:0007669"/>
    <property type="project" value="InterPro"/>
</dbReference>
<feature type="compositionally biased region" description="Low complexity" evidence="1">
    <location>
        <begin position="450"/>
        <end position="462"/>
    </location>
</feature>
<feature type="transmembrane region" description="Helical" evidence="2">
    <location>
        <begin position="313"/>
        <end position="332"/>
    </location>
</feature>
<gene>
    <name evidence="3" type="ORF">FK268_20295</name>
</gene>
<protein>
    <recommendedName>
        <fullName evidence="5">DUF2029 domain-containing protein</fullName>
    </recommendedName>
</protein>
<dbReference type="GO" id="GO:0051751">
    <property type="term" value="F:alpha-1,4-mannosyltransferase activity"/>
    <property type="evidence" value="ECO:0007669"/>
    <property type="project" value="InterPro"/>
</dbReference>
<dbReference type="Pfam" id="PF05007">
    <property type="entry name" value="Mannosyl_trans"/>
    <property type="match status" value="1"/>
</dbReference>
<keyword evidence="2" id="KW-0472">Membrane</keyword>
<feature type="transmembrane region" description="Helical" evidence="2">
    <location>
        <begin position="243"/>
        <end position="269"/>
    </location>
</feature>
<comment type="caution">
    <text evidence="3">The sequence shown here is derived from an EMBL/GenBank/DDBJ whole genome shotgun (WGS) entry which is preliminary data.</text>
</comment>